<evidence type="ECO:0000259" key="7">
    <source>
        <dbReference type="Pfam" id="PF00710"/>
    </source>
</evidence>
<dbReference type="InterPro" id="IPR020827">
    <property type="entry name" value="Asparaginase/glutaminase_AS1"/>
</dbReference>
<dbReference type="PANTHER" id="PTHR11707:SF28">
    <property type="entry name" value="60 KDA LYSOPHOSPHOLIPASE"/>
    <property type="match status" value="1"/>
</dbReference>
<dbReference type="PIRSF" id="PIRSF500176">
    <property type="entry name" value="L_ASNase"/>
    <property type="match status" value="1"/>
</dbReference>
<feature type="active site" evidence="6">
    <location>
        <position position="91"/>
    </location>
</feature>
<dbReference type="InterPro" id="IPR027474">
    <property type="entry name" value="L-asparaginase_N"/>
</dbReference>
<organism evidence="9 10">
    <name type="scientific">Pseudarthrobacter defluvii</name>
    <dbReference type="NCBI Taxonomy" id="410837"/>
    <lineage>
        <taxon>Bacteria</taxon>
        <taxon>Bacillati</taxon>
        <taxon>Actinomycetota</taxon>
        <taxon>Actinomycetes</taxon>
        <taxon>Micrococcales</taxon>
        <taxon>Micrococcaceae</taxon>
        <taxon>Pseudarthrobacter</taxon>
    </lineage>
</organism>
<dbReference type="Gene3D" id="3.40.50.40">
    <property type="match status" value="1"/>
</dbReference>
<dbReference type="EMBL" id="JAUSSY010000003">
    <property type="protein sequence ID" value="MDQ0117953.1"/>
    <property type="molecule type" value="Genomic_DNA"/>
</dbReference>
<dbReference type="InterPro" id="IPR004550">
    <property type="entry name" value="AsnASE_II"/>
</dbReference>
<dbReference type="InterPro" id="IPR027475">
    <property type="entry name" value="Asparaginase/glutaminase_AS2"/>
</dbReference>
<dbReference type="Proteomes" id="UP001226389">
    <property type="component" value="Unassembled WGS sequence"/>
</dbReference>
<keyword evidence="10" id="KW-1185">Reference proteome</keyword>
<dbReference type="InterPro" id="IPR006034">
    <property type="entry name" value="Asparaginase/glutaminase-like"/>
</dbReference>
<evidence type="ECO:0000256" key="6">
    <source>
        <dbReference type="PROSITE-ProRule" id="PRU10100"/>
    </source>
</evidence>
<dbReference type="InterPro" id="IPR037152">
    <property type="entry name" value="L-asparaginase_N_sf"/>
</dbReference>
<dbReference type="PIRSF" id="PIRSF001220">
    <property type="entry name" value="L-ASNase_gatD"/>
    <property type="match status" value="1"/>
</dbReference>
<name>A0ABT9UG62_9MICC</name>
<dbReference type="Pfam" id="PF17763">
    <property type="entry name" value="Asparaginase_C"/>
    <property type="match status" value="1"/>
</dbReference>
<evidence type="ECO:0000313" key="10">
    <source>
        <dbReference type="Proteomes" id="UP001226389"/>
    </source>
</evidence>
<evidence type="ECO:0000256" key="5">
    <source>
        <dbReference type="PROSITE-ProRule" id="PRU10099"/>
    </source>
</evidence>
<proteinExistence type="inferred from homology"/>
<dbReference type="InterPro" id="IPR036152">
    <property type="entry name" value="Asp/glu_Ase-like_sf"/>
</dbReference>
<dbReference type="PROSITE" id="PS00917">
    <property type="entry name" value="ASN_GLN_ASE_2"/>
    <property type="match status" value="1"/>
</dbReference>
<comment type="catalytic activity">
    <reaction evidence="4">
        <text>L-asparagine + H2O = L-aspartate + NH4(+)</text>
        <dbReference type="Rhea" id="RHEA:21016"/>
        <dbReference type="ChEBI" id="CHEBI:15377"/>
        <dbReference type="ChEBI" id="CHEBI:28938"/>
        <dbReference type="ChEBI" id="CHEBI:29991"/>
        <dbReference type="ChEBI" id="CHEBI:58048"/>
        <dbReference type="EC" id="3.5.1.1"/>
    </reaction>
</comment>
<dbReference type="CDD" id="cd08964">
    <property type="entry name" value="L-asparaginase_II"/>
    <property type="match status" value="1"/>
</dbReference>
<dbReference type="PANTHER" id="PTHR11707">
    <property type="entry name" value="L-ASPARAGINASE"/>
    <property type="match status" value="1"/>
</dbReference>
<dbReference type="Gene3D" id="3.40.50.1170">
    <property type="entry name" value="L-asparaginase, N-terminal domain"/>
    <property type="match status" value="1"/>
</dbReference>
<evidence type="ECO:0000256" key="2">
    <source>
        <dbReference type="ARBA" id="ARBA00012920"/>
    </source>
</evidence>
<dbReference type="PROSITE" id="PS51732">
    <property type="entry name" value="ASN_GLN_ASE_3"/>
    <property type="match status" value="1"/>
</dbReference>
<evidence type="ECO:0000256" key="4">
    <source>
        <dbReference type="ARBA" id="ARBA00049366"/>
    </source>
</evidence>
<protein>
    <recommendedName>
        <fullName evidence="2">asparaginase</fullName>
        <ecNumber evidence="2">3.5.1.1</ecNumber>
    </recommendedName>
</protein>
<dbReference type="SFLD" id="SFLDS00057">
    <property type="entry name" value="Glutaminase/Asparaginase"/>
    <property type="match status" value="1"/>
</dbReference>
<keyword evidence="3 9" id="KW-0378">Hydrolase</keyword>
<evidence type="ECO:0000256" key="3">
    <source>
        <dbReference type="ARBA" id="ARBA00022801"/>
    </source>
</evidence>
<dbReference type="Pfam" id="PF00710">
    <property type="entry name" value="Asparaginase"/>
    <property type="match status" value="1"/>
</dbReference>
<evidence type="ECO:0000313" key="9">
    <source>
        <dbReference type="EMBL" id="MDQ0117953.1"/>
    </source>
</evidence>
<feature type="domain" description="Asparaginase/glutaminase C-terminal" evidence="8">
    <location>
        <begin position="213"/>
        <end position="328"/>
    </location>
</feature>
<reference evidence="9 10" key="1">
    <citation type="submission" date="2023-07" db="EMBL/GenBank/DDBJ databases">
        <title>Sorghum-associated microbial communities from plants grown in Nebraska, USA.</title>
        <authorList>
            <person name="Schachtman D."/>
        </authorList>
    </citation>
    <scope>NUCLEOTIDE SEQUENCE [LARGE SCALE GENOMIC DNA]</scope>
    <source>
        <strain evidence="9 10">DS994</strain>
    </source>
</reference>
<dbReference type="GO" id="GO:0004067">
    <property type="term" value="F:asparaginase activity"/>
    <property type="evidence" value="ECO:0007669"/>
    <property type="project" value="UniProtKB-EC"/>
</dbReference>
<gene>
    <name evidence="9" type="ORF">J2T22_001126</name>
</gene>
<dbReference type="InterPro" id="IPR040919">
    <property type="entry name" value="Asparaginase_C"/>
</dbReference>
<comment type="similarity">
    <text evidence="1">Belongs to the asparaginase 1 family.</text>
</comment>
<dbReference type="EC" id="3.5.1.1" evidence="2"/>
<accession>A0ABT9UG62</accession>
<dbReference type="PRINTS" id="PR00139">
    <property type="entry name" value="ASNGLNASE"/>
</dbReference>
<evidence type="ECO:0000256" key="1">
    <source>
        <dbReference type="ARBA" id="ARBA00010518"/>
    </source>
</evidence>
<dbReference type="RefSeq" id="WP_307488693.1">
    <property type="nucleotide sequence ID" value="NZ_JAUSSY010000003.1"/>
</dbReference>
<sequence length="339" mass="34541">MTVTDSHVVLLATGGTISSRSSQAGGAVASDTGEQVFKALGSRVSHPVRVLDVFQKGSYLLTFDDMLRICATIQEVLKDPSVLGVVVTHGTDTMEETAYLADLTHTDERPVVFTGSQRAADSDAPDGPDNLARAIAVAGSKDGRGKGVMVHFAGTIFPAAGVRKSQTLRLDAFANPDFGVLGQVSAQGEVAMDGSGGRLEALPLPQPGGGSPRVDLVAAYPGADSTLMHAALEAGAEGIVLQGTGSGNANASLCAEVAAAVASGAVVVTSTRVDAGPVVPIYGAGGGGEDLRVAGAISSGHLRPSQSLILLSLLLRINPDRDRITEIFAQRGRPPEPSA</sequence>
<feature type="domain" description="L-asparaginase N-terminal" evidence="7">
    <location>
        <begin position="7"/>
        <end position="190"/>
    </location>
</feature>
<evidence type="ECO:0000259" key="8">
    <source>
        <dbReference type="Pfam" id="PF17763"/>
    </source>
</evidence>
<feature type="active site" evidence="5">
    <location>
        <position position="16"/>
    </location>
</feature>
<dbReference type="InterPro" id="IPR027473">
    <property type="entry name" value="L-asparaginase_C"/>
</dbReference>
<dbReference type="SUPFAM" id="SSF53774">
    <property type="entry name" value="Glutaminase/Asparaginase"/>
    <property type="match status" value="1"/>
</dbReference>
<comment type="caution">
    <text evidence="9">The sequence shown here is derived from an EMBL/GenBank/DDBJ whole genome shotgun (WGS) entry which is preliminary data.</text>
</comment>
<dbReference type="SMART" id="SM00870">
    <property type="entry name" value="Asparaginase"/>
    <property type="match status" value="1"/>
</dbReference>
<dbReference type="PROSITE" id="PS00144">
    <property type="entry name" value="ASN_GLN_ASE_1"/>
    <property type="match status" value="1"/>
</dbReference>